<dbReference type="InterPro" id="IPR002524">
    <property type="entry name" value="Cation_efflux"/>
</dbReference>
<feature type="domain" description="Cation efflux protein cytoplasmic" evidence="9">
    <location>
        <begin position="293"/>
        <end position="370"/>
    </location>
</feature>
<dbReference type="PANTHER" id="PTHR43840:SF15">
    <property type="entry name" value="MITOCHONDRIAL METAL TRANSPORTER 1-RELATED"/>
    <property type="match status" value="1"/>
</dbReference>
<proteinExistence type="inferred from homology"/>
<dbReference type="GO" id="GO:0015086">
    <property type="term" value="F:cadmium ion transmembrane transporter activity"/>
    <property type="evidence" value="ECO:0007669"/>
    <property type="project" value="TreeGrafter"/>
</dbReference>
<feature type="transmembrane region" description="Helical" evidence="7">
    <location>
        <begin position="47"/>
        <end position="64"/>
    </location>
</feature>
<dbReference type="Pfam" id="PF01545">
    <property type="entry name" value="Cation_efflux"/>
    <property type="match status" value="1"/>
</dbReference>
<comment type="subcellular location">
    <subcellularLocation>
        <location evidence="1">Membrane</location>
        <topology evidence="1">Multi-pass membrane protein</topology>
    </subcellularLocation>
</comment>
<dbReference type="InterPro" id="IPR027469">
    <property type="entry name" value="Cation_efflux_TMD_sf"/>
</dbReference>
<dbReference type="GO" id="GO:0015093">
    <property type="term" value="F:ferrous iron transmembrane transporter activity"/>
    <property type="evidence" value="ECO:0007669"/>
    <property type="project" value="TreeGrafter"/>
</dbReference>
<keyword evidence="3" id="KW-0813">Transport</keyword>
<evidence type="ECO:0000256" key="4">
    <source>
        <dbReference type="ARBA" id="ARBA00022692"/>
    </source>
</evidence>
<dbReference type="InterPro" id="IPR027470">
    <property type="entry name" value="Cation_efflux_CTD"/>
</dbReference>
<evidence type="ECO:0000256" key="6">
    <source>
        <dbReference type="ARBA" id="ARBA00023136"/>
    </source>
</evidence>
<keyword evidence="11" id="KW-1185">Reference proteome</keyword>
<name>A0A4V2KTZ1_9HYPH</name>
<sequence>MTEISTATHAEQKEAAALGSIAASTLLTIAKFVAAFLTGSLGLLSEGIHGLLDVGATLMTYFAVKIADRPADEEHHYGHAKVESVAALAETGLLFVASGWIIWEAYLRITGHGGLVDVGPLAIGVVVVSIVVDFFRARNLQRVADLTNSQALEADALHFSSDMWSSAVVLAGLGMVLLGFELGDALAAIGVSCFVCIAGWRLGSRTIDTLMDAAPEGVAERVRGIVERVGGVIAIERIRARPSGATVFVDLDVAVGRTRSFDDLASIKATIAAAVKAEMPEAETSIIAHPRALDDETVHERVTVIARNRGVAIHHLTVQALADDRLSVSLDLEVDGRMTLETAHGVASGLETAIEEELGSGVEVETHIEPITIDRLAGHDVAGDAVAAITADLGRAAAAGGVVDDVHEVRVRDTAEGLIVNFHCHADPAISVAALHDAIDDVERALRAGRPEIRRIIGHGEPRDAV</sequence>
<feature type="transmembrane region" description="Helical" evidence="7">
    <location>
        <begin position="115"/>
        <end position="135"/>
    </location>
</feature>
<reference evidence="10 11" key="1">
    <citation type="submission" date="2019-02" db="EMBL/GenBank/DDBJ databases">
        <title>Siculibacillus lacustris gen. nov., sp. nov., a new rosette-forming bacterium isolated from a freshwater crater lake (Lake St. Ana, Romania).</title>
        <authorList>
            <person name="Felfoldi T."/>
            <person name="Marton Z."/>
            <person name="Szabo A."/>
            <person name="Mentes A."/>
            <person name="Boka K."/>
            <person name="Marialigeti K."/>
            <person name="Mathe I."/>
            <person name="Koncz M."/>
            <person name="Schumann P."/>
            <person name="Toth E."/>
        </authorList>
    </citation>
    <scope>NUCLEOTIDE SEQUENCE [LARGE SCALE GENOMIC DNA]</scope>
    <source>
        <strain evidence="10 11">SA-279</strain>
    </source>
</reference>
<evidence type="ECO:0000256" key="2">
    <source>
        <dbReference type="ARBA" id="ARBA00008114"/>
    </source>
</evidence>
<dbReference type="GO" id="GO:0005886">
    <property type="term" value="C:plasma membrane"/>
    <property type="evidence" value="ECO:0007669"/>
    <property type="project" value="TreeGrafter"/>
</dbReference>
<dbReference type="InterPro" id="IPR036837">
    <property type="entry name" value="Cation_efflux_CTD_sf"/>
</dbReference>
<feature type="transmembrane region" description="Helical" evidence="7">
    <location>
        <begin position="156"/>
        <end position="179"/>
    </location>
</feature>
<feature type="domain" description="Cation efflux protein transmembrane" evidence="8">
    <location>
        <begin position="20"/>
        <end position="211"/>
    </location>
</feature>
<dbReference type="Gene3D" id="3.30.70.1350">
    <property type="entry name" value="Cation efflux protein, cytoplasmic domain"/>
    <property type="match status" value="3"/>
</dbReference>
<dbReference type="Gene3D" id="1.20.1510.10">
    <property type="entry name" value="Cation efflux protein transmembrane domain"/>
    <property type="match status" value="1"/>
</dbReference>
<feature type="domain" description="Cation efflux protein cytoplasmic" evidence="9">
    <location>
        <begin position="218"/>
        <end position="286"/>
    </location>
</feature>
<keyword evidence="6 7" id="KW-0472">Membrane</keyword>
<evidence type="ECO:0000256" key="7">
    <source>
        <dbReference type="SAM" id="Phobius"/>
    </source>
</evidence>
<dbReference type="Pfam" id="PF16916">
    <property type="entry name" value="ZT_dimer"/>
    <property type="match status" value="3"/>
</dbReference>
<dbReference type="NCBIfam" id="TIGR01297">
    <property type="entry name" value="CDF"/>
    <property type="match status" value="1"/>
</dbReference>
<evidence type="ECO:0000256" key="1">
    <source>
        <dbReference type="ARBA" id="ARBA00004141"/>
    </source>
</evidence>
<dbReference type="GO" id="GO:0006882">
    <property type="term" value="P:intracellular zinc ion homeostasis"/>
    <property type="evidence" value="ECO:0007669"/>
    <property type="project" value="TreeGrafter"/>
</dbReference>
<feature type="domain" description="Cation efflux protein cytoplasmic" evidence="9">
    <location>
        <begin position="403"/>
        <end position="462"/>
    </location>
</feature>
<feature type="transmembrane region" description="Helical" evidence="7">
    <location>
        <begin position="21"/>
        <end position="41"/>
    </location>
</feature>
<dbReference type="SUPFAM" id="SSF161111">
    <property type="entry name" value="Cation efflux protein transmembrane domain-like"/>
    <property type="match status" value="1"/>
</dbReference>
<evidence type="ECO:0000313" key="11">
    <source>
        <dbReference type="Proteomes" id="UP000292781"/>
    </source>
</evidence>
<evidence type="ECO:0000259" key="9">
    <source>
        <dbReference type="Pfam" id="PF16916"/>
    </source>
</evidence>
<gene>
    <name evidence="10" type="ORF">EYW49_07295</name>
</gene>
<dbReference type="InterPro" id="IPR058533">
    <property type="entry name" value="Cation_efflux_TM"/>
</dbReference>
<evidence type="ECO:0000256" key="3">
    <source>
        <dbReference type="ARBA" id="ARBA00022448"/>
    </source>
</evidence>
<dbReference type="AlphaFoldDB" id="A0A4V2KTZ1"/>
<dbReference type="InterPro" id="IPR050291">
    <property type="entry name" value="CDF_Transporter"/>
</dbReference>
<dbReference type="EMBL" id="SJFN01000008">
    <property type="protein sequence ID" value="TBW39285.1"/>
    <property type="molecule type" value="Genomic_DNA"/>
</dbReference>
<protein>
    <submittedName>
        <fullName evidence="10">Cation transporter</fullName>
    </submittedName>
</protein>
<accession>A0A4V2KTZ1</accession>
<dbReference type="Proteomes" id="UP000292781">
    <property type="component" value="Unassembled WGS sequence"/>
</dbReference>
<dbReference type="PANTHER" id="PTHR43840">
    <property type="entry name" value="MITOCHONDRIAL METAL TRANSPORTER 1-RELATED"/>
    <property type="match status" value="1"/>
</dbReference>
<dbReference type="SUPFAM" id="SSF160240">
    <property type="entry name" value="Cation efflux protein cytoplasmic domain-like"/>
    <property type="match status" value="3"/>
</dbReference>
<feature type="transmembrane region" description="Helical" evidence="7">
    <location>
        <begin position="85"/>
        <end position="103"/>
    </location>
</feature>
<evidence type="ECO:0000256" key="5">
    <source>
        <dbReference type="ARBA" id="ARBA00022989"/>
    </source>
</evidence>
<dbReference type="GO" id="GO:0015341">
    <property type="term" value="F:zinc efflux antiporter activity"/>
    <property type="evidence" value="ECO:0007669"/>
    <property type="project" value="TreeGrafter"/>
</dbReference>
<comment type="similarity">
    <text evidence="2">Belongs to the cation diffusion facilitator (CDF) transporter (TC 2.A.4) family.</text>
</comment>
<evidence type="ECO:0000259" key="8">
    <source>
        <dbReference type="Pfam" id="PF01545"/>
    </source>
</evidence>
<organism evidence="10 11">
    <name type="scientific">Siculibacillus lacustris</name>
    <dbReference type="NCBI Taxonomy" id="1549641"/>
    <lineage>
        <taxon>Bacteria</taxon>
        <taxon>Pseudomonadati</taxon>
        <taxon>Pseudomonadota</taxon>
        <taxon>Alphaproteobacteria</taxon>
        <taxon>Hyphomicrobiales</taxon>
        <taxon>Ancalomicrobiaceae</taxon>
        <taxon>Siculibacillus</taxon>
    </lineage>
</organism>
<keyword evidence="5 7" id="KW-1133">Transmembrane helix</keyword>
<feature type="transmembrane region" description="Helical" evidence="7">
    <location>
        <begin position="185"/>
        <end position="203"/>
    </location>
</feature>
<keyword evidence="4 7" id="KW-0812">Transmembrane</keyword>
<evidence type="ECO:0000313" key="10">
    <source>
        <dbReference type="EMBL" id="TBW39285.1"/>
    </source>
</evidence>
<dbReference type="RefSeq" id="WP_131307706.1">
    <property type="nucleotide sequence ID" value="NZ_SJFN01000008.1"/>
</dbReference>
<comment type="caution">
    <text evidence="10">The sequence shown here is derived from an EMBL/GenBank/DDBJ whole genome shotgun (WGS) entry which is preliminary data.</text>
</comment>
<dbReference type="OrthoDB" id="9806522at2"/>